<feature type="binding site" evidence="8">
    <location>
        <position position="192"/>
    </location>
    <ligand>
        <name>substrate</name>
    </ligand>
</feature>
<comment type="subunit">
    <text evidence="8">Monomer.</text>
</comment>
<dbReference type="InterPro" id="IPR005995">
    <property type="entry name" value="Pgm_bpd_ind"/>
</dbReference>
<feature type="binding site" evidence="8">
    <location>
        <position position="446"/>
    </location>
    <ligand>
        <name>Mn(2+)</name>
        <dbReference type="ChEBI" id="CHEBI:29035"/>
        <label>2</label>
    </ligand>
</feature>
<dbReference type="Proteomes" id="UP001162891">
    <property type="component" value="Chromosome"/>
</dbReference>
<feature type="binding site" evidence="8">
    <location>
        <position position="404"/>
    </location>
    <ligand>
        <name>Mn(2+)</name>
        <dbReference type="ChEBI" id="CHEBI:29035"/>
        <label>1</label>
    </ligand>
</feature>
<evidence type="ECO:0000256" key="1">
    <source>
        <dbReference type="ARBA" id="ARBA00000370"/>
    </source>
</evidence>
<evidence type="ECO:0000256" key="3">
    <source>
        <dbReference type="ARBA" id="ARBA00008819"/>
    </source>
</evidence>
<keyword evidence="4 8" id="KW-0479">Metal-binding</keyword>
<evidence type="ECO:0000256" key="9">
    <source>
        <dbReference type="NCBIfam" id="TIGR01307"/>
    </source>
</evidence>
<dbReference type="PANTHER" id="PTHR31637:SF0">
    <property type="entry name" value="2,3-BISPHOSPHOGLYCERATE-INDEPENDENT PHOSPHOGLYCERATE MUTASE"/>
    <property type="match status" value="1"/>
</dbReference>
<proteinExistence type="inferred from homology"/>
<feature type="binding site" evidence="8">
    <location>
        <position position="336"/>
    </location>
    <ligand>
        <name>substrate</name>
    </ligand>
</feature>
<feature type="binding site" evidence="8">
    <location>
        <position position="408"/>
    </location>
    <ligand>
        <name>Mn(2+)</name>
        <dbReference type="ChEBI" id="CHEBI:29035"/>
        <label>1</label>
    </ligand>
</feature>
<dbReference type="Pfam" id="PF06415">
    <property type="entry name" value="iPGM_N"/>
    <property type="match status" value="1"/>
</dbReference>
<feature type="binding site" evidence="8">
    <location>
        <begin position="262"/>
        <end position="265"/>
    </location>
    <ligand>
        <name>substrate</name>
    </ligand>
</feature>
<dbReference type="InterPro" id="IPR006124">
    <property type="entry name" value="Metalloenzyme"/>
</dbReference>
<feature type="binding site" evidence="8">
    <location>
        <position position="63"/>
    </location>
    <ligand>
        <name>Mn(2+)</name>
        <dbReference type="ChEBI" id="CHEBI:29035"/>
        <label>2</label>
    </ligand>
</feature>
<feature type="binding site" evidence="8">
    <location>
        <position position="186"/>
    </location>
    <ligand>
        <name>substrate</name>
    </ligand>
</feature>
<evidence type="ECO:0000256" key="4">
    <source>
        <dbReference type="ARBA" id="ARBA00022723"/>
    </source>
</evidence>
<comment type="function">
    <text evidence="8">Catalyzes the interconversion of 2-phosphoglycerate and 3-phosphoglycerate.</text>
</comment>
<feature type="binding site" evidence="8">
    <location>
        <position position="124"/>
    </location>
    <ligand>
        <name>substrate</name>
    </ligand>
</feature>
<evidence type="ECO:0000256" key="7">
    <source>
        <dbReference type="ARBA" id="ARBA00023235"/>
    </source>
</evidence>
<dbReference type="PANTHER" id="PTHR31637">
    <property type="entry name" value="2,3-BISPHOSPHOGLYCERATE-INDEPENDENT PHOSPHOGLYCERATE MUTASE"/>
    <property type="match status" value="1"/>
</dbReference>
<reference evidence="13" key="1">
    <citation type="journal article" date="2022" name="Int. J. Syst. Evol. Microbiol.">
        <title>Anaeromyxobacter oryzae sp. nov., Anaeromyxobacter diazotrophicus sp. nov. and Anaeromyxobacter paludicola sp. nov., isolated from paddy soils.</title>
        <authorList>
            <person name="Itoh H."/>
            <person name="Xu Z."/>
            <person name="Mise K."/>
            <person name="Masuda Y."/>
            <person name="Ushijima N."/>
            <person name="Hayakawa C."/>
            <person name="Shiratori Y."/>
            <person name="Senoo K."/>
        </authorList>
    </citation>
    <scope>NUCLEOTIDE SEQUENCE [LARGE SCALE GENOMIC DNA]</scope>
    <source>
        <strain evidence="13">Red232</strain>
    </source>
</reference>
<dbReference type="NCBIfam" id="TIGR01307">
    <property type="entry name" value="pgm_bpd_ind"/>
    <property type="match status" value="1"/>
</dbReference>
<comment type="cofactor">
    <cofactor evidence="8">
        <name>Mn(2+)</name>
        <dbReference type="ChEBI" id="CHEBI:29035"/>
    </cofactor>
    <text evidence="8">Binds 2 manganese ions per subunit.</text>
</comment>
<feature type="binding site" evidence="8">
    <location>
        <position position="445"/>
    </location>
    <ligand>
        <name>Mn(2+)</name>
        <dbReference type="ChEBI" id="CHEBI:29035"/>
        <label>2</label>
    </ligand>
</feature>
<dbReference type="Gene3D" id="3.40.720.10">
    <property type="entry name" value="Alkaline Phosphatase, subunit A"/>
    <property type="match status" value="1"/>
</dbReference>
<keyword evidence="5 8" id="KW-0324">Glycolysis</keyword>
<dbReference type="RefSeq" id="WP_248362167.1">
    <property type="nucleotide sequence ID" value="NZ_AP025591.1"/>
</dbReference>
<dbReference type="Pfam" id="PF01676">
    <property type="entry name" value="Metalloenzyme"/>
    <property type="match status" value="1"/>
</dbReference>
<comment type="similarity">
    <text evidence="3 8">Belongs to the BPG-independent phosphoglycerate mutase family.</text>
</comment>
<dbReference type="PIRSF" id="PIRSF001492">
    <property type="entry name" value="IPGAM"/>
    <property type="match status" value="1"/>
</dbReference>
<gene>
    <name evidence="8 12" type="primary">gpmI</name>
    <name evidence="12" type="ORF">AMOR_27910</name>
</gene>
<evidence type="ECO:0000313" key="12">
    <source>
        <dbReference type="EMBL" id="BDG03795.1"/>
    </source>
</evidence>
<organism evidence="12 13">
    <name type="scientific">Anaeromyxobacter oryzae</name>
    <dbReference type="NCBI Taxonomy" id="2918170"/>
    <lineage>
        <taxon>Bacteria</taxon>
        <taxon>Pseudomonadati</taxon>
        <taxon>Myxococcota</taxon>
        <taxon>Myxococcia</taxon>
        <taxon>Myxococcales</taxon>
        <taxon>Cystobacterineae</taxon>
        <taxon>Anaeromyxobacteraceae</taxon>
        <taxon>Anaeromyxobacter</taxon>
    </lineage>
</organism>
<name>A0ABN6MVV5_9BACT</name>
<evidence type="ECO:0000256" key="6">
    <source>
        <dbReference type="ARBA" id="ARBA00023211"/>
    </source>
</evidence>
<dbReference type="InterPro" id="IPR036646">
    <property type="entry name" value="PGAM_B_sf"/>
</dbReference>
<feature type="binding site" evidence="8">
    <location>
        <position position="464"/>
    </location>
    <ligand>
        <name>Mn(2+)</name>
        <dbReference type="ChEBI" id="CHEBI:29035"/>
        <label>1</label>
    </ligand>
</feature>
<evidence type="ECO:0000256" key="2">
    <source>
        <dbReference type="ARBA" id="ARBA00004798"/>
    </source>
</evidence>
<keyword evidence="7 8" id="KW-0413">Isomerase</keyword>
<dbReference type="SUPFAM" id="SSF64158">
    <property type="entry name" value="2,3-Bisphosphoglycerate-independent phosphoglycerate mutase, substrate-binding domain"/>
    <property type="match status" value="1"/>
</dbReference>
<accession>A0ABN6MVV5</accession>
<feature type="domain" description="Metalloenzyme" evidence="10">
    <location>
        <begin position="5"/>
        <end position="503"/>
    </location>
</feature>
<dbReference type="HAMAP" id="MF_01038">
    <property type="entry name" value="GpmI"/>
    <property type="match status" value="1"/>
</dbReference>
<dbReference type="EC" id="5.4.2.12" evidence="8 9"/>
<dbReference type="CDD" id="cd16010">
    <property type="entry name" value="iPGM"/>
    <property type="match status" value="1"/>
</dbReference>
<evidence type="ECO:0000259" key="11">
    <source>
        <dbReference type="Pfam" id="PF06415"/>
    </source>
</evidence>
<comment type="catalytic activity">
    <reaction evidence="1 8">
        <text>(2R)-2-phosphoglycerate = (2R)-3-phosphoglycerate</text>
        <dbReference type="Rhea" id="RHEA:15901"/>
        <dbReference type="ChEBI" id="CHEBI:58272"/>
        <dbReference type="ChEBI" id="CHEBI:58289"/>
        <dbReference type="EC" id="5.4.2.12"/>
    </reaction>
</comment>
<feature type="active site" description="Phosphoserine intermediate" evidence="8">
    <location>
        <position position="63"/>
    </location>
</feature>
<feature type="domain" description="BPG-independent PGAM N-terminal" evidence="11">
    <location>
        <begin position="83"/>
        <end position="300"/>
    </location>
</feature>
<protein>
    <recommendedName>
        <fullName evidence="8 9">2,3-bisphosphoglycerate-independent phosphoglycerate mutase</fullName>
        <shortName evidence="8">BPG-independent PGAM</shortName>
        <shortName evidence="8">Phosphoglyceromutase</shortName>
        <shortName evidence="8">iPGM</shortName>
        <ecNumber evidence="8 9">5.4.2.12</ecNumber>
    </recommendedName>
</protein>
<keyword evidence="13" id="KW-1185">Reference proteome</keyword>
<comment type="pathway">
    <text evidence="2 8">Carbohydrate degradation; glycolysis; pyruvate from D-glyceraldehyde 3-phosphate: step 3/5.</text>
</comment>
<feature type="binding site" evidence="8">
    <location>
        <begin position="154"/>
        <end position="155"/>
    </location>
    <ligand>
        <name>substrate</name>
    </ligand>
</feature>
<feature type="binding site" evidence="8">
    <location>
        <position position="13"/>
    </location>
    <ligand>
        <name>Mn(2+)</name>
        <dbReference type="ChEBI" id="CHEBI:29035"/>
        <label>2</label>
    </ligand>
</feature>
<evidence type="ECO:0000256" key="8">
    <source>
        <dbReference type="HAMAP-Rule" id="MF_01038"/>
    </source>
</evidence>
<dbReference type="InterPro" id="IPR017850">
    <property type="entry name" value="Alkaline_phosphatase_core_sf"/>
</dbReference>
<evidence type="ECO:0000313" key="13">
    <source>
        <dbReference type="Proteomes" id="UP001162891"/>
    </source>
</evidence>
<sequence>MAKTKPVLLVVLDGWGNRAERDANAIAIAGTPNVDALLRDYPSTALETSGLSVGLPEGQMGNSEVGHTNLGAGRIVYQDLVRINRAVEDGSFFKNDALLLACRRAKEAGGALHLMGLLSDGGVHSHMDHLFALLELARREGVAHAYVHAFMDGRDTPPKSGVGYMAQLEKRLRETGYGKVATVAGRYYAMDRDKRWDRVAQAYAAIVRGEGFKAAGGVQAMEQSYGKGENDEFVKPTIVVTGDGKPVGTVKDGDAILFFNFRADRAREITRAFTEPGFKDFDRQVVPRLSAYVCMTQYDETFTLPVAYAPQDLTEIFPEIVSRAGLKQLRTAETEKYAHVTFFFNGGRETVFPGEDRILVPSPRDVKTYDEKPEMSAREVTDKLVQAIGTRQYGFILVNYANPDMVGHTGILDAAVKAVKVVDECVGRLWKAAQAAGMAMLVTADHGNCEMMTDPVTGQPHTAHTLNPVPFILADPDLRGAKLRAKGVLADVSPTALQVMGLPQPKEMKGLGLLVR</sequence>
<dbReference type="SUPFAM" id="SSF53649">
    <property type="entry name" value="Alkaline phosphatase-like"/>
    <property type="match status" value="1"/>
</dbReference>
<evidence type="ECO:0000256" key="5">
    <source>
        <dbReference type="ARBA" id="ARBA00023152"/>
    </source>
</evidence>
<dbReference type="Gene3D" id="3.40.1450.10">
    <property type="entry name" value="BPG-independent phosphoglycerate mutase, domain B"/>
    <property type="match status" value="1"/>
</dbReference>
<keyword evidence="6 8" id="KW-0464">Manganese</keyword>
<evidence type="ECO:0000259" key="10">
    <source>
        <dbReference type="Pfam" id="PF01676"/>
    </source>
</evidence>
<dbReference type="InterPro" id="IPR011258">
    <property type="entry name" value="BPG-indep_PGM_N"/>
</dbReference>
<dbReference type="EMBL" id="AP025591">
    <property type="protein sequence ID" value="BDG03795.1"/>
    <property type="molecule type" value="Genomic_DNA"/>
</dbReference>